<dbReference type="PANTHER" id="PTHR33420">
    <property type="entry name" value="FIMBRIAL SUBUNIT ELFA-RELATED"/>
    <property type="match status" value="1"/>
</dbReference>
<evidence type="ECO:0000313" key="7">
    <source>
        <dbReference type="EMBL" id="XCN65889.1"/>
    </source>
</evidence>
<accession>A0AAU8LCL3</accession>
<comment type="subcellular location">
    <subcellularLocation>
        <location evidence="1">Fimbrium</location>
    </subcellularLocation>
</comment>
<dbReference type="GO" id="GO:0009289">
    <property type="term" value="C:pilus"/>
    <property type="evidence" value="ECO:0007669"/>
    <property type="project" value="UniProtKB-SubCell"/>
</dbReference>
<dbReference type="InterPro" id="IPR000259">
    <property type="entry name" value="Adhesion_dom_fimbrial"/>
</dbReference>
<evidence type="ECO:0000256" key="1">
    <source>
        <dbReference type="ARBA" id="ARBA00004561"/>
    </source>
</evidence>
<dbReference type="PANTHER" id="PTHR33420:SF3">
    <property type="entry name" value="FIMBRIAL SUBUNIT ELFA"/>
    <property type="match status" value="1"/>
</dbReference>
<dbReference type="InterPro" id="IPR036937">
    <property type="entry name" value="Adhesion_dom_fimbrial_sf"/>
</dbReference>
<evidence type="ECO:0000256" key="5">
    <source>
        <dbReference type="SAM" id="SignalP"/>
    </source>
</evidence>
<dbReference type="EMBL" id="CP159362">
    <property type="protein sequence ID" value="XCN65889.1"/>
    <property type="molecule type" value="Genomic_DNA"/>
</dbReference>
<feature type="signal peptide" evidence="5">
    <location>
        <begin position="1"/>
        <end position="17"/>
    </location>
</feature>
<proteinExistence type="inferred from homology"/>
<gene>
    <name evidence="7" type="ORF">N011_15365</name>
</gene>
<evidence type="ECO:0000259" key="6">
    <source>
        <dbReference type="Pfam" id="PF00419"/>
    </source>
</evidence>
<dbReference type="InterPro" id="IPR050263">
    <property type="entry name" value="Bact_Fimbrial_Adh_Pro"/>
</dbReference>
<comment type="similarity">
    <text evidence="2">Belongs to the fimbrial protein family.</text>
</comment>
<feature type="domain" description="Fimbrial-type adhesion" evidence="6">
    <location>
        <begin position="26"/>
        <end position="161"/>
    </location>
</feature>
<keyword evidence="3 5" id="KW-0732">Signal</keyword>
<protein>
    <submittedName>
        <fullName evidence="7">Fimbrial protein</fullName>
    </submittedName>
</protein>
<evidence type="ECO:0000256" key="3">
    <source>
        <dbReference type="ARBA" id="ARBA00022729"/>
    </source>
</evidence>
<reference evidence="7" key="2">
    <citation type="submission" date="2024-07" db="EMBL/GenBank/DDBJ databases">
        <title>A complete genome sequence for Pseudomonas syringae CC1417.</title>
        <authorList>
            <person name="Baltrus D.A."/>
        </authorList>
    </citation>
    <scope>NUCLEOTIDE SEQUENCE</scope>
    <source>
        <strain evidence="7">CC1417</strain>
    </source>
</reference>
<dbReference type="SUPFAM" id="SSF49401">
    <property type="entry name" value="Bacterial adhesins"/>
    <property type="match status" value="1"/>
</dbReference>
<dbReference type="AlphaFoldDB" id="A0AAU8LCL3"/>
<dbReference type="InterPro" id="IPR008966">
    <property type="entry name" value="Adhesion_dom_sf"/>
</dbReference>
<evidence type="ECO:0000256" key="4">
    <source>
        <dbReference type="ARBA" id="ARBA00023263"/>
    </source>
</evidence>
<sequence length="162" mass="17241">MKALIWILLAVTATAFAQPADEAKIDVSGKLIAPPCTARFPDSQQLKLGDANINQLVDDSVAATDVPLIFDCQADSQVSLTFSAGSGSADNQTLLTNRVGLGLRLGLLNKSAKADFSLGETSNWTVEKEPLELTLRVKPVTVGELPDAGSYSATLLMQMTYR</sequence>
<name>A0AAU8LCL3_PSESX</name>
<keyword evidence="4" id="KW-0281">Fimbrium</keyword>
<dbReference type="GO" id="GO:0043709">
    <property type="term" value="P:cell adhesion involved in single-species biofilm formation"/>
    <property type="evidence" value="ECO:0007669"/>
    <property type="project" value="TreeGrafter"/>
</dbReference>
<reference evidence="7" key="1">
    <citation type="journal article" date="2014" name="Genome Announc.">
        <title>Draft Genome Sequences of a Phylogenetically Diverse Suite of Pseudomonas syringae Strains from Multiple Source Populations.</title>
        <authorList>
            <person name="Baltrus D.A."/>
            <person name="Yourstone S."/>
            <person name="Lind A."/>
            <person name="Guilbaud C."/>
            <person name="Sands D.C."/>
            <person name="Jones C.D."/>
            <person name="Morris C.E."/>
            <person name="Dangl J.L."/>
        </authorList>
    </citation>
    <scope>NUCLEOTIDE SEQUENCE</scope>
    <source>
        <strain evidence="7">CC1417</strain>
    </source>
</reference>
<dbReference type="RefSeq" id="WP_024688739.1">
    <property type="nucleotide sequence ID" value="NZ_CP159362.1"/>
</dbReference>
<dbReference type="Pfam" id="PF00419">
    <property type="entry name" value="Fimbrial"/>
    <property type="match status" value="1"/>
</dbReference>
<dbReference type="Gene3D" id="2.60.40.1090">
    <property type="entry name" value="Fimbrial-type adhesion domain"/>
    <property type="match status" value="1"/>
</dbReference>
<feature type="chain" id="PRO_5043919303" evidence="5">
    <location>
        <begin position="18"/>
        <end position="162"/>
    </location>
</feature>
<organism evidence="7">
    <name type="scientific">Pseudomonas syringae CC1417</name>
    <dbReference type="NCBI Taxonomy" id="1357272"/>
    <lineage>
        <taxon>Bacteria</taxon>
        <taxon>Pseudomonadati</taxon>
        <taxon>Pseudomonadota</taxon>
        <taxon>Gammaproteobacteria</taxon>
        <taxon>Pseudomonadales</taxon>
        <taxon>Pseudomonadaceae</taxon>
        <taxon>Pseudomonas</taxon>
        <taxon>Pseudomonas syringae</taxon>
    </lineage>
</organism>
<evidence type="ECO:0000256" key="2">
    <source>
        <dbReference type="ARBA" id="ARBA00006671"/>
    </source>
</evidence>